<gene>
    <name evidence="7" type="primary">vsr</name>
    <name evidence="7" type="ORF">RUE5091_00129</name>
</gene>
<dbReference type="Proteomes" id="UP000051260">
    <property type="component" value="Unassembled WGS sequence"/>
</dbReference>
<proteinExistence type="inferred from homology"/>
<name>A0A0P1IDA2_9RHOB</name>
<keyword evidence="1" id="KW-0540">Nuclease</keyword>
<keyword evidence="2" id="KW-0255">Endonuclease</keyword>
<evidence type="ECO:0000256" key="3">
    <source>
        <dbReference type="ARBA" id="ARBA00022763"/>
    </source>
</evidence>
<dbReference type="Pfam" id="PF03852">
    <property type="entry name" value="Vsr"/>
    <property type="match status" value="1"/>
</dbReference>
<reference evidence="8" key="1">
    <citation type="submission" date="2015-09" db="EMBL/GenBank/DDBJ databases">
        <authorList>
            <person name="Rodrigo-Torres L."/>
            <person name="Arahal D.R."/>
        </authorList>
    </citation>
    <scope>NUCLEOTIDE SEQUENCE [LARGE SCALE GENOMIC DNA]</scope>
    <source>
        <strain evidence="8">CECT 5091</strain>
    </source>
</reference>
<sequence>MRSPFSELVDVHDKATRSRNMAAIRGADTKPEMLIRRGLHARGFRFRLHDRKLPGRPDLIFPKHHAVLFVHGCFWHGHGCHLFKWPSTREDFWREKIGANVARDAANKEALHHAGWRVGVVWECALRGRQRQPLSDVLSAITDWLISRDGDLSLKDLTEGERMAVPS</sequence>
<dbReference type="EC" id="3.1.-.-" evidence="7"/>
<dbReference type="InterPro" id="IPR004603">
    <property type="entry name" value="DNA_mismatch_endonuc_vsr"/>
</dbReference>
<dbReference type="InterPro" id="IPR011335">
    <property type="entry name" value="Restrct_endonuc-II-like"/>
</dbReference>
<dbReference type="CDD" id="cd00221">
    <property type="entry name" value="Vsr"/>
    <property type="match status" value="1"/>
</dbReference>
<dbReference type="EMBL" id="CYUD01000001">
    <property type="protein sequence ID" value="CUJ83590.1"/>
    <property type="molecule type" value="Genomic_DNA"/>
</dbReference>
<dbReference type="NCBIfam" id="TIGR00632">
    <property type="entry name" value="vsr"/>
    <property type="match status" value="1"/>
</dbReference>
<keyword evidence="4 7" id="KW-0378">Hydrolase</keyword>
<comment type="similarity">
    <text evidence="6">Belongs to the Vsr family.</text>
</comment>
<dbReference type="STRING" id="1715692.RUE5091_00129"/>
<evidence type="ECO:0000256" key="4">
    <source>
        <dbReference type="ARBA" id="ARBA00022801"/>
    </source>
</evidence>
<evidence type="ECO:0000313" key="8">
    <source>
        <dbReference type="Proteomes" id="UP000051260"/>
    </source>
</evidence>
<evidence type="ECO:0000256" key="1">
    <source>
        <dbReference type="ARBA" id="ARBA00022722"/>
    </source>
</evidence>
<evidence type="ECO:0000313" key="7">
    <source>
        <dbReference type="EMBL" id="CUJ83590.1"/>
    </source>
</evidence>
<dbReference type="GO" id="GO:0006298">
    <property type="term" value="P:mismatch repair"/>
    <property type="evidence" value="ECO:0007669"/>
    <property type="project" value="InterPro"/>
</dbReference>
<keyword evidence="5" id="KW-0234">DNA repair</keyword>
<keyword evidence="8" id="KW-1185">Reference proteome</keyword>
<dbReference type="SUPFAM" id="SSF52980">
    <property type="entry name" value="Restriction endonuclease-like"/>
    <property type="match status" value="1"/>
</dbReference>
<dbReference type="GO" id="GO:0004519">
    <property type="term" value="F:endonuclease activity"/>
    <property type="evidence" value="ECO:0007669"/>
    <property type="project" value="UniProtKB-KW"/>
</dbReference>
<evidence type="ECO:0000256" key="2">
    <source>
        <dbReference type="ARBA" id="ARBA00022759"/>
    </source>
</evidence>
<protein>
    <submittedName>
        <fullName evidence="7">Very short patch repair protein</fullName>
        <ecNumber evidence="7">3.1.-.-</ecNumber>
    </submittedName>
</protein>
<keyword evidence="3" id="KW-0227">DNA damage</keyword>
<organism evidence="7 8">
    <name type="scientific">Ruegeria denitrificans</name>
    <dbReference type="NCBI Taxonomy" id="1715692"/>
    <lineage>
        <taxon>Bacteria</taxon>
        <taxon>Pseudomonadati</taxon>
        <taxon>Pseudomonadota</taxon>
        <taxon>Alphaproteobacteria</taxon>
        <taxon>Rhodobacterales</taxon>
        <taxon>Roseobacteraceae</taxon>
        <taxon>Ruegeria</taxon>
    </lineage>
</organism>
<dbReference type="Gene3D" id="3.40.960.10">
    <property type="entry name" value="VSR Endonuclease"/>
    <property type="match status" value="1"/>
</dbReference>
<evidence type="ECO:0000256" key="5">
    <source>
        <dbReference type="ARBA" id="ARBA00023204"/>
    </source>
</evidence>
<dbReference type="GO" id="GO:0016787">
    <property type="term" value="F:hydrolase activity"/>
    <property type="evidence" value="ECO:0007669"/>
    <property type="project" value="UniProtKB-KW"/>
</dbReference>
<dbReference type="AlphaFoldDB" id="A0A0P1IDA2"/>
<evidence type="ECO:0000256" key="6">
    <source>
        <dbReference type="ARBA" id="ARBA00029466"/>
    </source>
</evidence>
<accession>A0A0P1IDA2</accession>